<keyword evidence="1" id="KW-1133">Transmembrane helix</keyword>
<reference evidence="2" key="1">
    <citation type="submission" date="2021-02" db="EMBL/GenBank/DDBJ databases">
        <authorList>
            <person name="Nowell W R."/>
        </authorList>
    </citation>
    <scope>NUCLEOTIDE SEQUENCE</scope>
</reference>
<keyword evidence="1" id="KW-0812">Transmembrane</keyword>
<gene>
    <name evidence="2" type="ORF">LUA448_LOCUS26316</name>
</gene>
<evidence type="ECO:0000313" key="2">
    <source>
        <dbReference type="EMBL" id="CAF3518895.1"/>
    </source>
</evidence>
<dbReference type="SUPFAM" id="SSF52317">
    <property type="entry name" value="Class I glutamine amidotransferase-like"/>
    <property type="match status" value="1"/>
</dbReference>
<keyword evidence="1" id="KW-0472">Membrane</keyword>
<dbReference type="Proteomes" id="UP000663833">
    <property type="component" value="Unassembled WGS sequence"/>
</dbReference>
<sequence>MAFSYGTQQYAATKDDMADAYELGSAMAREQLSAEDRHLLENIGDDAVIVVPGTYDHIHQVLTSLQIPFKTVHQEELLTYPLRPADQTVYVNCASSFPAAVAHRLRKFVDDGGQLITTDWALKNVLEVAFGEFVRHNGQMTGDEVVGIQVNDPTNPIVAGFLPAAKHVDPQWWLESSSYPIEIVDAQRVRVLIKSNELNQKYNAYAVLITFDCGKGNVIHMISHFYLQRSETRGERHKMSSEQFAMDMNVSDGIKAKAKQMSHLNYAQAQSSATSSAFIYNQLAELFSQSTIERMDYVATTSFRAPEFKRIDAPWIGLLILGIIIFLSSIISIAIVFLLWRYFRLRAQLTNQTQTHTLTTNTATGKRPIPVQIEEEEQPPTIYETQKMEVFVPTNTDERSHGRYPVRDDIEQVRRFYERTTKAYF</sequence>
<name>A0A818IF51_9BILA</name>
<organism evidence="2 3">
    <name type="scientific">Rotaria socialis</name>
    <dbReference type="NCBI Taxonomy" id="392032"/>
    <lineage>
        <taxon>Eukaryota</taxon>
        <taxon>Metazoa</taxon>
        <taxon>Spiralia</taxon>
        <taxon>Gnathifera</taxon>
        <taxon>Rotifera</taxon>
        <taxon>Eurotatoria</taxon>
        <taxon>Bdelloidea</taxon>
        <taxon>Philodinida</taxon>
        <taxon>Philodinidae</taxon>
        <taxon>Rotaria</taxon>
    </lineage>
</organism>
<dbReference type="EMBL" id="CAJNYD010003551">
    <property type="protein sequence ID" value="CAF3518895.1"/>
    <property type="molecule type" value="Genomic_DNA"/>
</dbReference>
<proteinExistence type="predicted"/>
<feature type="transmembrane region" description="Helical" evidence="1">
    <location>
        <begin position="315"/>
        <end position="340"/>
    </location>
</feature>
<comment type="caution">
    <text evidence="2">The sequence shown here is derived from an EMBL/GenBank/DDBJ whole genome shotgun (WGS) entry which is preliminary data.</text>
</comment>
<evidence type="ECO:0000313" key="3">
    <source>
        <dbReference type="Proteomes" id="UP000663833"/>
    </source>
</evidence>
<dbReference type="Gene3D" id="3.40.50.880">
    <property type="match status" value="1"/>
</dbReference>
<dbReference type="AlphaFoldDB" id="A0A818IF51"/>
<evidence type="ECO:0000256" key="1">
    <source>
        <dbReference type="SAM" id="Phobius"/>
    </source>
</evidence>
<dbReference type="InterPro" id="IPR029062">
    <property type="entry name" value="Class_I_gatase-like"/>
</dbReference>
<accession>A0A818IF51</accession>
<protein>
    <submittedName>
        <fullName evidence="2">Uncharacterized protein</fullName>
    </submittedName>
</protein>